<evidence type="ECO:0000313" key="3">
    <source>
        <dbReference type="Proteomes" id="UP001530400"/>
    </source>
</evidence>
<organism evidence="2 3">
    <name type="scientific">Cyclotella atomus</name>
    <dbReference type="NCBI Taxonomy" id="382360"/>
    <lineage>
        <taxon>Eukaryota</taxon>
        <taxon>Sar</taxon>
        <taxon>Stramenopiles</taxon>
        <taxon>Ochrophyta</taxon>
        <taxon>Bacillariophyta</taxon>
        <taxon>Coscinodiscophyceae</taxon>
        <taxon>Thalassiosirophycidae</taxon>
        <taxon>Stephanodiscales</taxon>
        <taxon>Stephanodiscaceae</taxon>
        <taxon>Cyclotella</taxon>
    </lineage>
</organism>
<dbReference type="EMBL" id="JALLPJ020000770">
    <property type="protein sequence ID" value="KAL3783365.1"/>
    <property type="molecule type" value="Genomic_DNA"/>
</dbReference>
<proteinExistence type="predicted"/>
<keyword evidence="3" id="KW-1185">Reference proteome</keyword>
<sequence length="111" mass="11839">MSSANTVRGFTRRSMHVITSSAKTSPSKSAARPHKSPLNGFAALASREQAPQMSSARDIEMLLSNIGADYRASRITIESMIQGTGAPKADPQPSKLSGIEIIDLIAQIRSI</sequence>
<feature type="compositionally biased region" description="Low complexity" evidence="1">
    <location>
        <begin position="19"/>
        <end position="30"/>
    </location>
</feature>
<accession>A0ABD3P571</accession>
<protein>
    <submittedName>
        <fullName evidence="2">Uncharacterized protein</fullName>
    </submittedName>
</protein>
<dbReference type="AlphaFoldDB" id="A0ABD3P571"/>
<dbReference type="Proteomes" id="UP001530400">
    <property type="component" value="Unassembled WGS sequence"/>
</dbReference>
<reference evidence="2 3" key="1">
    <citation type="submission" date="2024-10" db="EMBL/GenBank/DDBJ databases">
        <title>Updated reference genomes for cyclostephanoid diatoms.</title>
        <authorList>
            <person name="Roberts W.R."/>
            <person name="Alverson A.J."/>
        </authorList>
    </citation>
    <scope>NUCLEOTIDE SEQUENCE [LARGE SCALE GENOMIC DNA]</scope>
    <source>
        <strain evidence="2 3">AJA010-31</strain>
    </source>
</reference>
<feature type="region of interest" description="Disordered" evidence="1">
    <location>
        <begin position="1"/>
        <end position="38"/>
    </location>
</feature>
<evidence type="ECO:0000256" key="1">
    <source>
        <dbReference type="SAM" id="MobiDB-lite"/>
    </source>
</evidence>
<name>A0ABD3P571_9STRA</name>
<gene>
    <name evidence="2" type="ORF">ACHAWO_005566</name>
</gene>
<comment type="caution">
    <text evidence="2">The sequence shown here is derived from an EMBL/GenBank/DDBJ whole genome shotgun (WGS) entry which is preliminary data.</text>
</comment>
<evidence type="ECO:0000313" key="2">
    <source>
        <dbReference type="EMBL" id="KAL3783365.1"/>
    </source>
</evidence>